<organism evidence="1 2">
    <name type="scientific">Pisum sativum</name>
    <name type="common">Garden pea</name>
    <name type="synonym">Lathyrus oleraceus</name>
    <dbReference type="NCBI Taxonomy" id="3888"/>
    <lineage>
        <taxon>Eukaryota</taxon>
        <taxon>Viridiplantae</taxon>
        <taxon>Streptophyta</taxon>
        <taxon>Embryophyta</taxon>
        <taxon>Tracheophyta</taxon>
        <taxon>Spermatophyta</taxon>
        <taxon>Magnoliopsida</taxon>
        <taxon>eudicotyledons</taxon>
        <taxon>Gunneridae</taxon>
        <taxon>Pentapetalae</taxon>
        <taxon>rosids</taxon>
        <taxon>fabids</taxon>
        <taxon>Fabales</taxon>
        <taxon>Fabaceae</taxon>
        <taxon>Papilionoideae</taxon>
        <taxon>50 kb inversion clade</taxon>
        <taxon>NPAAA clade</taxon>
        <taxon>Hologalegina</taxon>
        <taxon>IRL clade</taxon>
        <taxon>Fabeae</taxon>
        <taxon>Lathyrus</taxon>
    </lineage>
</organism>
<sequence>EYMQPFQTKDVLLNPKFQSSSTEISGFLTKNDDNEDDEQEPKLYMCSKKCNFQVTYDNTTRCPGRPGYPCGGYMNIEVRYFGNKNVEEKKVFSNIKSGFVKD</sequence>
<dbReference type="EMBL" id="JAMSHJ010000006">
    <property type="protein sequence ID" value="KAI5401891.1"/>
    <property type="molecule type" value="Genomic_DNA"/>
</dbReference>
<dbReference type="AlphaFoldDB" id="A0A9D4WGS8"/>
<dbReference type="Gramene" id="Psat06G0637800-T2">
    <property type="protein sequence ID" value="KAI5401891.1"/>
    <property type="gene ID" value="KIW84_066378"/>
</dbReference>
<comment type="caution">
    <text evidence="1">The sequence shown here is derived from an EMBL/GenBank/DDBJ whole genome shotgun (WGS) entry which is preliminary data.</text>
</comment>
<proteinExistence type="predicted"/>
<keyword evidence="2" id="KW-1185">Reference proteome</keyword>
<name>A0A9D4WGS8_PEA</name>
<protein>
    <submittedName>
        <fullName evidence="1">Uncharacterized protein</fullName>
    </submittedName>
</protein>
<accession>A0A9D4WGS8</accession>
<evidence type="ECO:0000313" key="2">
    <source>
        <dbReference type="Proteomes" id="UP001058974"/>
    </source>
</evidence>
<feature type="non-terminal residue" evidence="1">
    <location>
        <position position="1"/>
    </location>
</feature>
<dbReference type="Proteomes" id="UP001058974">
    <property type="component" value="Chromosome 6"/>
</dbReference>
<feature type="non-terminal residue" evidence="1">
    <location>
        <position position="102"/>
    </location>
</feature>
<gene>
    <name evidence="1" type="ORF">KIW84_066378</name>
</gene>
<reference evidence="1 2" key="1">
    <citation type="journal article" date="2022" name="Nat. Genet.">
        <title>Improved pea reference genome and pan-genome highlight genomic features and evolutionary characteristics.</title>
        <authorList>
            <person name="Yang T."/>
            <person name="Liu R."/>
            <person name="Luo Y."/>
            <person name="Hu S."/>
            <person name="Wang D."/>
            <person name="Wang C."/>
            <person name="Pandey M.K."/>
            <person name="Ge S."/>
            <person name="Xu Q."/>
            <person name="Li N."/>
            <person name="Li G."/>
            <person name="Huang Y."/>
            <person name="Saxena R.K."/>
            <person name="Ji Y."/>
            <person name="Li M."/>
            <person name="Yan X."/>
            <person name="He Y."/>
            <person name="Liu Y."/>
            <person name="Wang X."/>
            <person name="Xiang C."/>
            <person name="Varshney R.K."/>
            <person name="Ding H."/>
            <person name="Gao S."/>
            <person name="Zong X."/>
        </authorList>
    </citation>
    <scope>NUCLEOTIDE SEQUENCE [LARGE SCALE GENOMIC DNA]</scope>
    <source>
        <strain evidence="1 2">cv. Zhongwan 6</strain>
    </source>
</reference>
<evidence type="ECO:0000313" key="1">
    <source>
        <dbReference type="EMBL" id="KAI5401891.1"/>
    </source>
</evidence>